<dbReference type="KEGG" id="pbas:SMSP2_00290"/>
<organism evidence="1 2">
    <name type="scientific">Limihaloglobus sulfuriphilus</name>
    <dbReference type="NCBI Taxonomy" id="1851148"/>
    <lineage>
        <taxon>Bacteria</taxon>
        <taxon>Pseudomonadati</taxon>
        <taxon>Planctomycetota</taxon>
        <taxon>Phycisphaerae</taxon>
        <taxon>Sedimentisphaerales</taxon>
        <taxon>Sedimentisphaeraceae</taxon>
        <taxon>Limihaloglobus</taxon>
    </lineage>
</organism>
<proteinExistence type="predicted"/>
<reference evidence="2" key="1">
    <citation type="submission" date="2017-02" db="EMBL/GenBank/DDBJ databases">
        <title>Comparative genomics and description of representatives of a novel lineage of planctomycetes thriving in anoxic sediments.</title>
        <authorList>
            <person name="Spring S."/>
            <person name="Bunk B."/>
            <person name="Sproer C."/>
        </authorList>
    </citation>
    <scope>NUCLEOTIDE SEQUENCE [LARGE SCALE GENOMIC DNA]</scope>
    <source>
        <strain evidence="2">SM-Chi-D1</strain>
    </source>
</reference>
<evidence type="ECO:0000313" key="1">
    <source>
        <dbReference type="EMBL" id="AQQ69956.1"/>
    </source>
</evidence>
<keyword evidence="2" id="KW-1185">Reference proteome</keyword>
<dbReference type="Proteomes" id="UP000188181">
    <property type="component" value="Chromosome"/>
</dbReference>
<dbReference type="EMBL" id="CP019646">
    <property type="protein sequence ID" value="AQQ69956.1"/>
    <property type="molecule type" value="Genomic_DNA"/>
</dbReference>
<sequence>MCYTLETWFIYNKMGNVISEYEQVATGWAWYLSFKKQGQVYKYSSLANKKCRTLKLVIYPRNCAHLIISADNGAVCNFIRKPFIPHGSCESPVFSNHEVGHQLSVPVYGISGIIYRPRRPRLSRPDTVVKFVEIIIVVQGPEGRGKIEPFKIIPF</sequence>
<evidence type="ECO:0000313" key="2">
    <source>
        <dbReference type="Proteomes" id="UP000188181"/>
    </source>
</evidence>
<protein>
    <submittedName>
        <fullName evidence="1">Uncharacterized protein</fullName>
    </submittedName>
</protein>
<gene>
    <name evidence="1" type="ORF">SMSP2_00290</name>
</gene>
<accession>A0A1Q2MB88</accession>
<dbReference type="AlphaFoldDB" id="A0A1Q2MB88"/>
<name>A0A1Q2MB88_9BACT</name>